<dbReference type="SUPFAM" id="SSF51735">
    <property type="entry name" value="NAD(P)-binding Rossmann-fold domains"/>
    <property type="match status" value="1"/>
</dbReference>
<evidence type="ECO:0008006" key="3">
    <source>
        <dbReference type="Google" id="ProtNLM"/>
    </source>
</evidence>
<dbReference type="Gene3D" id="3.40.50.720">
    <property type="entry name" value="NAD(P)-binding Rossmann-like Domain"/>
    <property type="match status" value="1"/>
</dbReference>
<organism evidence="1 2">
    <name type="scientific">Neonectria punicea</name>
    <dbReference type="NCBI Taxonomy" id="979145"/>
    <lineage>
        <taxon>Eukaryota</taxon>
        <taxon>Fungi</taxon>
        <taxon>Dikarya</taxon>
        <taxon>Ascomycota</taxon>
        <taxon>Pezizomycotina</taxon>
        <taxon>Sordariomycetes</taxon>
        <taxon>Hypocreomycetidae</taxon>
        <taxon>Hypocreales</taxon>
        <taxon>Nectriaceae</taxon>
        <taxon>Neonectria</taxon>
    </lineage>
</organism>
<gene>
    <name evidence="1" type="ORF">QQX98_001002</name>
</gene>
<evidence type="ECO:0000313" key="2">
    <source>
        <dbReference type="Proteomes" id="UP001498476"/>
    </source>
</evidence>
<dbReference type="PANTHER" id="PTHR48079:SF6">
    <property type="entry name" value="NAD(P)-BINDING DOMAIN-CONTAINING PROTEIN-RELATED"/>
    <property type="match status" value="1"/>
</dbReference>
<reference evidence="1 2" key="1">
    <citation type="journal article" date="2025" name="Microbiol. Resour. Announc.">
        <title>Draft genome sequences for Neonectria magnoliae and Neonectria punicea, canker pathogens of Liriodendron tulipifera and Acer saccharum in West Virginia.</title>
        <authorList>
            <person name="Petronek H.M."/>
            <person name="Kasson M.T."/>
            <person name="Metheny A.M."/>
            <person name="Stauder C.M."/>
            <person name="Lovett B."/>
            <person name="Lynch S.C."/>
            <person name="Garnas J.R."/>
            <person name="Kasson L.R."/>
            <person name="Stajich J.E."/>
        </authorList>
    </citation>
    <scope>NUCLEOTIDE SEQUENCE [LARGE SCALE GENOMIC DNA]</scope>
    <source>
        <strain evidence="1 2">NRRL 64653</strain>
    </source>
</reference>
<evidence type="ECO:0000313" key="1">
    <source>
        <dbReference type="EMBL" id="KAK7423544.1"/>
    </source>
</evidence>
<accession>A0ABR1HRT8</accession>
<keyword evidence="2" id="KW-1185">Reference proteome</keyword>
<dbReference type="Proteomes" id="UP001498476">
    <property type="component" value="Unassembled WGS sequence"/>
</dbReference>
<dbReference type="InterPro" id="IPR036291">
    <property type="entry name" value="NAD(P)-bd_dom_sf"/>
</dbReference>
<dbReference type="EMBL" id="JAZAVJ010000009">
    <property type="protein sequence ID" value="KAK7423544.1"/>
    <property type="molecule type" value="Genomic_DNA"/>
</dbReference>
<dbReference type="InterPro" id="IPR051783">
    <property type="entry name" value="NAD(P)-dependent_oxidoreduct"/>
</dbReference>
<name>A0ABR1HRT8_9HYPO</name>
<sequence length="278" mass="30833">MPGINKVLLLGATGYVGGTVLDHLINSKEPSIKALSFDLPVRNKDTTERLRKAYGNRVNPILWRDREWDNTNGRAVYEFLKAADESDPYPQRSAEIAVLMAAENTGVQAVSLNSPCIFGIGTGLFNQQGFIIPTFMRYVIQHGYGFKLNDTAVFDWVHVDDLADVFVLLVQTILGREDRGVGYIPSGKSGIISTAVKRDLQTEMMQLCLDAAFDLGVLPREDTPKKKEIREVSLQEIADEIIDDLVGMAELSWAGHKAFKGTVAKKLLGWHPTRLDEA</sequence>
<proteinExistence type="predicted"/>
<comment type="caution">
    <text evidence="1">The sequence shown here is derived from an EMBL/GenBank/DDBJ whole genome shotgun (WGS) entry which is preliminary data.</text>
</comment>
<protein>
    <recommendedName>
        <fullName evidence="3">NAD-dependent epimerase/dehydratase domain-containing protein</fullName>
    </recommendedName>
</protein>
<dbReference type="PANTHER" id="PTHR48079">
    <property type="entry name" value="PROTEIN YEEZ"/>
    <property type="match status" value="1"/>
</dbReference>